<feature type="transmembrane region" description="Helical" evidence="1">
    <location>
        <begin position="43"/>
        <end position="64"/>
    </location>
</feature>
<keyword evidence="1" id="KW-1133">Transmembrane helix</keyword>
<reference evidence="2 3" key="1">
    <citation type="journal article" date="2015" name="Genome Announc.">
        <title>Draft Genome Sequences of Marine Isolates of Thalassomonas viridans and Thalassomonas actiniarum.</title>
        <authorList>
            <person name="Olonade I."/>
            <person name="van Zyl L.J."/>
            <person name="Trindade M."/>
        </authorList>
    </citation>
    <scope>NUCLEOTIDE SEQUENCE [LARGE SCALE GENOMIC DNA]</scope>
    <source>
        <strain evidence="2 3">XOM25</strain>
    </source>
</reference>
<evidence type="ECO:0000313" key="2">
    <source>
        <dbReference type="EMBL" id="WDE06510.1"/>
    </source>
</evidence>
<name>A0AAF0CAN5_9GAMM</name>
<evidence type="ECO:0000256" key="1">
    <source>
        <dbReference type="SAM" id="Phobius"/>
    </source>
</evidence>
<dbReference type="AlphaFoldDB" id="A0AAF0CAN5"/>
<dbReference type="RefSeq" id="WP_044839475.1">
    <property type="nucleotide sequence ID" value="NZ_CP059733.1"/>
</dbReference>
<accession>A0AAF0CAN5</accession>
<keyword evidence="3" id="KW-1185">Reference proteome</keyword>
<dbReference type="Proteomes" id="UP000032352">
    <property type="component" value="Chromosome"/>
</dbReference>
<proteinExistence type="predicted"/>
<keyword evidence="1" id="KW-0812">Transmembrane</keyword>
<keyword evidence="1" id="KW-0472">Membrane</keyword>
<dbReference type="EMBL" id="CP059733">
    <property type="protein sequence ID" value="WDE06510.1"/>
    <property type="molecule type" value="Genomic_DNA"/>
</dbReference>
<sequence>MNTIASFFQALSQLPVMESIMVILPLIGTFVAALALTFMSKHLYARVAFALLSLGILITAPFSANFQVSTLAQTEHTRQDAIKYQDSLQRHFNLLTGDAKSRDEAVNSRLMEKFNRLDTRQKEVVELIAEVVADANKQLLSRLEQQTLIIDDLIADSEGYLSDKVSSASVDVIGHVTVKQSSPGNDSKSVNRELSALLGKQTDALNRSIAHLSDRFTADLNKEMARQDEHYQQFSRDLARVSSEIKQINRMLAAHQTTQVLSLEKGKDNSAVVAAGLSGKRAE</sequence>
<reference evidence="2 3" key="2">
    <citation type="journal article" date="2022" name="Mar. Drugs">
        <title>Bioassay-Guided Fractionation Leads to the Detection of Cholic Acid Generated by the Rare Thalassomonas sp.</title>
        <authorList>
            <person name="Pheiffer F."/>
            <person name="Schneider Y.K."/>
            <person name="Hansen E.H."/>
            <person name="Andersen J.H."/>
            <person name="Isaksson J."/>
            <person name="Busche T."/>
            <person name="R C."/>
            <person name="Kalinowski J."/>
            <person name="Zyl L.V."/>
            <person name="Trindade M."/>
        </authorList>
    </citation>
    <scope>NUCLEOTIDE SEQUENCE [LARGE SCALE GENOMIC DNA]</scope>
    <source>
        <strain evidence="2 3">XOM25</strain>
    </source>
</reference>
<gene>
    <name evidence="2" type="ORF">SG34_006210</name>
</gene>
<organism evidence="2 3">
    <name type="scientific">Thalassomonas viridans</name>
    <dbReference type="NCBI Taxonomy" id="137584"/>
    <lineage>
        <taxon>Bacteria</taxon>
        <taxon>Pseudomonadati</taxon>
        <taxon>Pseudomonadota</taxon>
        <taxon>Gammaproteobacteria</taxon>
        <taxon>Alteromonadales</taxon>
        <taxon>Colwelliaceae</taxon>
        <taxon>Thalassomonas</taxon>
    </lineage>
</organism>
<dbReference type="KEGG" id="tvd:SG34_006210"/>
<feature type="transmembrane region" description="Helical" evidence="1">
    <location>
        <begin position="20"/>
        <end position="38"/>
    </location>
</feature>
<protein>
    <submittedName>
        <fullName evidence="2">Uncharacterized protein</fullName>
    </submittedName>
</protein>
<evidence type="ECO:0000313" key="3">
    <source>
        <dbReference type="Proteomes" id="UP000032352"/>
    </source>
</evidence>